<reference evidence="2 3" key="2">
    <citation type="journal article" date="2017" name="Nature">
        <title>The Apostasia genome and the evolution of orchids.</title>
        <authorList>
            <person name="Zhang G.Q."/>
            <person name="Liu K.W."/>
            <person name="Li Z."/>
            <person name="Lohaus R."/>
            <person name="Hsiao Y.Y."/>
            <person name="Niu S.C."/>
            <person name="Wang J.Y."/>
            <person name="Lin Y.C."/>
            <person name="Xu Q."/>
            <person name="Chen L.J."/>
            <person name="Yoshida K."/>
            <person name="Fujiwara S."/>
            <person name="Wang Z.W."/>
            <person name="Zhang Y.Q."/>
            <person name="Mitsuda N."/>
            <person name="Wang M."/>
            <person name="Liu G.H."/>
            <person name="Pecoraro L."/>
            <person name="Huang H.X."/>
            <person name="Xiao X.J."/>
            <person name="Lin M."/>
            <person name="Wu X.Y."/>
            <person name="Wu W.L."/>
            <person name="Chen Y.Y."/>
            <person name="Chang S.B."/>
            <person name="Sakamoto S."/>
            <person name="Ohme-Takagi M."/>
            <person name="Yagi M."/>
            <person name="Zeng S.J."/>
            <person name="Shen C.Y."/>
            <person name="Yeh C.M."/>
            <person name="Luo Y.B."/>
            <person name="Tsai W.C."/>
            <person name="Van de Peer Y."/>
            <person name="Liu Z.J."/>
        </authorList>
    </citation>
    <scope>NUCLEOTIDE SEQUENCE [LARGE SCALE GENOMIC DNA]</scope>
    <source>
        <tissue evidence="2">The whole plant</tissue>
    </source>
</reference>
<name>A0A2I0V9C9_9ASPA</name>
<feature type="region of interest" description="Disordered" evidence="1">
    <location>
        <begin position="1"/>
        <end position="25"/>
    </location>
</feature>
<gene>
    <name evidence="2" type="ORF">MA16_Dca029227</name>
</gene>
<evidence type="ECO:0000313" key="3">
    <source>
        <dbReference type="Proteomes" id="UP000233837"/>
    </source>
</evidence>
<evidence type="ECO:0000256" key="1">
    <source>
        <dbReference type="SAM" id="MobiDB-lite"/>
    </source>
</evidence>
<organism evidence="2 3">
    <name type="scientific">Dendrobium catenatum</name>
    <dbReference type="NCBI Taxonomy" id="906689"/>
    <lineage>
        <taxon>Eukaryota</taxon>
        <taxon>Viridiplantae</taxon>
        <taxon>Streptophyta</taxon>
        <taxon>Embryophyta</taxon>
        <taxon>Tracheophyta</taxon>
        <taxon>Spermatophyta</taxon>
        <taxon>Magnoliopsida</taxon>
        <taxon>Liliopsida</taxon>
        <taxon>Asparagales</taxon>
        <taxon>Orchidaceae</taxon>
        <taxon>Epidendroideae</taxon>
        <taxon>Malaxideae</taxon>
        <taxon>Dendrobiinae</taxon>
        <taxon>Dendrobium</taxon>
    </lineage>
</organism>
<sequence>MDLGRGSDGLCESAANREGRTGWSATSLKRSEWRGCSARAGEENREAANLDFTRQRERADRANCLVE</sequence>
<reference evidence="2 3" key="1">
    <citation type="journal article" date="2016" name="Sci. Rep.">
        <title>The Dendrobium catenatum Lindl. genome sequence provides insights into polysaccharide synthase, floral development and adaptive evolution.</title>
        <authorList>
            <person name="Zhang G.Q."/>
            <person name="Xu Q."/>
            <person name="Bian C."/>
            <person name="Tsai W.C."/>
            <person name="Yeh C.M."/>
            <person name="Liu K.W."/>
            <person name="Yoshida K."/>
            <person name="Zhang L.S."/>
            <person name="Chang S.B."/>
            <person name="Chen F."/>
            <person name="Shi Y."/>
            <person name="Su Y.Y."/>
            <person name="Zhang Y.Q."/>
            <person name="Chen L.J."/>
            <person name="Yin Y."/>
            <person name="Lin M."/>
            <person name="Huang H."/>
            <person name="Deng H."/>
            <person name="Wang Z.W."/>
            <person name="Zhu S.L."/>
            <person name="Zhao X."/>
            <person name="Deng C."/>
            <person name="Niu S.C."/>
            <person name="Huang J."/>
            <person name="Wang M."/>
            <person name="Liu G.H."/>
            <person name="Yang H.J."/>
            <person name="Xiao X.J."/>
            <person name="Hsiao Y.Y."/>
            <person name="Wu W.L."/>
            <person name="Chen Y.Y."/>
            <person name="Mitsuda N."/>
            <person name="Ohme-Takagi M."/>
            <person name="Luo Y.B."/>
            <person name="Van de Peer Y."/>
            <person name="Liu Z.J."/>
        </authorList>
    </citation>
    <scope>NUCLEOTIDE SEQUENCE [LARGE SCALE GENOMIC DNA]</scope>
    <source>
        <tissue evidence="2">The whole plant</tissue>
    </source>
</reference>
<protein>
    <submittedName>
        <fullName evidence="2">Uncharacterized protein</fullName>
    </submittedName>
</protein>
<dbReference type="Proteomes" id="UP000233837">
    <property type="component" value="Unassembled WGS sequence"/>
</dbReference>
<keyword evidence="3" id="KW-1185">Reference proteome</keyword>
<evidence type="ECO:0000313" key="2">
    <source>
        <dbReference type="EMBL" id="PKU60006.1"/>
    </source>
</evidence>
<accession>A0A2I0V9C9</accession>
<dbReference type="EMBL" id="KZ505271">
    <property type="protein sequence ID" value="PKU60006.1"/>
    <property type="molecule type" value="Genomic_DNA"/>
</dbReference>
<dbReference type="AlphaFoldDB" id="A0A2I0V9C9"/>
<proteinExistence type="predicted"/>